<sequence>MASGSKVWTVYGLAATVLATMVARKAMITSWKVATGKEPPQNPAHPDTSMGEAVAWATASGVAVGLARMLASRKAANYYRRSTGHLPPNLEDVNV</sequence>
<dbReference type="AlphaFoldDB" id="A0A6J4LX46"/>
<evidence type="ECO:0008006" key="3">
    <source>
        <dbReference type="Google" id="ProtNLM"/>
    </source>
</evidence>
<reference evidence="2" key="1">
    <citation type="submission" date="2020-02" db="EMBL/GenBank/DDBJ databases">
        <authorList>
            <person name="Meier V. D."/>
        </authorList>
    </citation>
    <scope>NUCLEOTIDE SEQUENCE</scope>
    <source>
        <strain evidence="2">AVDCRST_MAG72</strain>
    </source>
</reference>
<keyword evidence="1" id="KW-1133">Transmembrane helix</keyword>
<proteinExistence type="predicted"/>
<keyword evidence="1" id="KW-0812">Transmembrane</keyword>
<organism evidence="2">
    <name type="scientific">uncultured Nocardioidaceae bacterium</name>
    <dbReference type="NCBI Taxonomy" id="253824"/>
    <lineage>
        <taxon>Bacteria</taxon>
        <taxon>Bacillati</taxon>
        <taxon>Actinomycetota</taxon>
        <taxon>Actinomycetes</taxon>
        <taxon>Propionibacteriales</taxon>
        <taxon>Nocardioidaceae</taxon>
        <taxon>environmental samples</taxon>
    </lineage>
</organism>
<protein>
    <recommendedName>
        <fullName evidence="3">DUF4235 domain-containing protein</fullName>
    </recommendedName>
</protein>
<dbReference type="Pfam" id="PF14019">
    <property type="entry name" value="DUF4235"/>
    <property type="match status" value="1"/>
</dbReference>
<dbReference type="InterPro" id="IPR025329">
    <property type="entry name" value="DUF4235"/>
</dbReference>
<evidence type="ECO:0000313" key="2">
    <source>
        <dbReference type="EMBL" id="CAA9343932.1"/>
    </source>
</evidence>
<keyword evidence="1" id="KW-0472">Membrane</keyword>
<name>A0A6J4LX46_9ACTN</name>
<evidence type="ECO:0000256" key="1">
    <source>
        <dbReference type="SAM" id="Phobius"/>
    </source>
</evidence>
<gene>
    <name evidence="2" type="ORF">AVDCRST_MAG72-1021</name>
</gene>
<feature type="transmembrane region" description="Helical" evidence="1">
    <location>
        <begin position="53"/>
        <end position="71"/>
    </location>
</feature>
<accession>A0A6J4LX46</accession>
<dbReference type="EMBL" id="CADCUJ010000046">
    <property type="protein sequence ID" value="CAA9343932.1"/>
    <property type="molecule type" value="Genomic_DNA"/>
</dbReference>